<proteinExistence type="predicted"/>
<gene>
    <name evidence="1" type="ORF">SAMN05216498_1420</name>
</gene>
<evidence type="ECO:0008006" key="3">
    <source>
        <dbReference type="Google" id="ProtNLM"/>
    </source>
</evidence>
<evidence type="ECO:0000313" key="2">
    <source>
        <dbReference type="Proteomes" id="UP000199334"/>
    </source>
</evidence>
<accession>A0A1G9YIY2</accession>
<keyword evidence="2" id="KW-1185">Reference proteome</keyword>
<dbReference type="Proteomes" id="UP000199334">
    <property type="component" value="Unassembled WGS sequence"/>
</dbReference>
<reference evidence="1 2" key="1">
    <citation type="submission" date="2016-10" db="EMBL/GenBank/DDBJ databases">
        <authorList>
            <person name="de Groot N.N."/>
        </authorList>
    </citation>
    <scope>NUCLEOTIDE SEQUENCE [LARGE SCALE GENOMIC DNA]</scope>
    <source>
        <strain evidence="1 2">CGMCC 1.3442</strain>
    </source>
</reference>
<evidence type="ECO:0000313" key="1">
    <source>
        <dbReference type="EMBL" id="SDN08862.1"/>
    </source>
</evidence>
<protein>
    <recommendedName>
        <fullName evidence="3">HNH endonuclease</fullName>
    </recommendedName>
</protein>
<name>A0A1G9YIY2_9BACI</name>
<dbReference type="STRING" id="237069.SAMN05216498_1420"/>
<dbReference type="RefSeq" id="WP_093855898.1">
    <property type="nucleotide sequence ID" value="NZ_BJVZ01000031.1"/>
</dbReference>
<dbReference type="EMBL" id="FNIG01000002">
    <property type="protein sequence ID" value="SDN08862.1"/>
    <property type="molecule type" value="Genomic_DNA"/>
</dbReference>
<organism evidence="1 2">
    <name type="scientific">Tenuibacillus multivorans</name>
    <dbReference type="NCBI Taxonomy" id="237069"/>
    <lineage>
        <taxon>Bacteria</taxon>
        <taxon>Bacillati</taxon>
        <taxon>Bacillota</taxon>
        <taxon>Bacilli</taxon>
        <taxon>Bacillales</taxon>
        <taxon>Bacillaceae</taxon>
        <taxon>Tenuibacillus</taxon>
    </lineage>
</organism>
<dbReference type="OrthoDB" id="162144at2"/>
<sequence>MKLKLAFIPRTAIGQNLRAKPEWEILRKKVYDIYNNQCQICRKQDCMLDAHEVWEWDEEKHIQKLVNIIGICRLCHDTIHFNIAEKNGRANEAEEHYIKVNNCDYKEFKQKLDEARVVYQRRSRINKWKLDTSLIIQKQWIRRIFHPEEHILSDIDQQKRCEACGEFYHIEAILNNKCFNCTEDNDSF</sequence>
<dbReference type="AlphaFoldDB" id="A0A1G9YIY2"/>